<feature type="domain" description="Nitroreductase" evidence="4">
    <location>
        <begin position="7"/>
        <end position="193"/>
    </location>
</feature>
<keyword evidence="6" id="KW-1185">Reference proteome</keyword>
<evidence type="ECO:0000259" key="4">
    <source>
        <dbReference type="Pfam" id="PF00881"/>
    </source>
</evidence>
<dbReference type="KEGG" id="lsa:LCA_0871"/>
<dbReference type="InterPro" id="IPR050627">
    <property type="entry name" value="Nitroreductase/BluB"/>
</dbReference>
<dbReference type="GO" id="GO:0016491">
    <property type="term" value="F:oxidoreductase activity"/>
    <property type="evidence" value="ECO:0007669"/>
    <property type="project" value="UniProtKB-KW"/>
</dbReference>
<organism evidence="5 6">
    <name type="scientific">Latilactobacillus sakei subsp. sakei (strain 23K)</name>
    <name type="common">Lactobacillus sakei subsp. sakei</name>
    <dbReference type="NCBI Taxonomy" id="314315"/>
    <lineage>
        <taxon>Bacteria</taxon>
        <taxon>Bacillati</taxon>
        <taxon>Bacillota</taxon>
        <taxon>Bacilli</taxon>
        <taxon>Lactobacillales</taxon>
        <taxon>Lactobacillaceae</taxon>
        <taxon>Latilactobacillus</taxon>
    </lineage>
</organism>
<dbReference type="AlphaFoldDB" id="Q38XA9"/>
<evidence type="ECO:0000313" key="5">
    <source>
        <dbReference type="EMBL" id="CAI55172.1"/>
    </source>
</evidence>
<dbReference type="STRING" id="314315.LCA_0871"/>
<dbReference type="Gene3D" id="3.40.109.10">
    <property type="entry name" value="NADH Oxidase"/>
    <property type="match status" value="1"/>
</dbReference>
<dbReference type="PANTHER" id="PTHR23026:SF90">
    <property type="entry name" value="IODOTYROSINE DEIODINASE 1"/>
    <property type="match status" value="1"/>
</dbReference>
<keyword evidence="1" id="KW-0285">Flavoprotein</keyword>
<dbReference type="eggNOG" id="COG0778">
    <property type="taxonomic scope" value="Bacteria"/>
</dbReference>
<evidence type="ECO:0000256" key="2">
    <source>
        <dbReference type="ARBA" id="ARBA00022643"/>
    </source>
</evidence>
<dbReference type="InterPro" id="IPR000415">
    <property type="entry name" value="Nitroreductase-like"/>
</dbReference>
<dbReference type="HOGENOM" id="CLU_070764_9_1_9"/>
<keyword evidence="3" id="KW-0560">Oxidoreductase</keyword>
<dbReference type="OrthoDB" id="9812105at2"/>
<dbReference type="CDD" id="cd02136">
    <property type="entry name" value="PnbA_NfnB-like"/>
    <property type="match status" value="1"/>
</dbReference>
<reference evidence="6" key="1">
    <citation type="journal article" date="2005" name="Nat. Biotechnol.">
        <title>The complete genome sequence of the meat-borne lactic acid bacterium Lactobacillus sakei 23K.</title>
        <authorList>
            <person name="Chaillou S."/>
            <person name="Champomier-Verges M.-C."/>
            <person name="Cornet M."/>
            <person name="Crutz-Le Coq A.-M."/>
            <person name="Dudez A.-M."/>
            <person name="Martin V."/>
            <person name="Beaufils S."/>
            <person name="Darbon-Rongere E."/>
            <person name="Bossy R."/>
            <person name="Loux V."/>
            <person name="Zagorec M."/>
        </authorList>
    </citation>
    <scope>NUCLEOTIDE SEQUENCE [LARGE SCALE GENOMIC DNA]</scope>
    <source>
        <strain evidence="6">23K</strain>
    </source>
</reference>
<dbReference type="PANTHER" id="PTHR23026">
    <property type="entry name" value="NADPH NITROREDUCTASE"/>
    <property type="match status" value="1"/>
</dbReference>
<evidence type="ECO:0000256" key="3">
    <source>
        <dbReference type="ARBA" id="ARBA00023002"/>
    </source>
</evidence>
<evidence type="ECO:0000256" key="1">
    <source>
        <dbReference type="ARBA" id="ARBA00022630"/>
    </source>
</evidence>
<proteinExistence type="predicted"/>
<sequence>MEFNDVINNRKSIRSFDPHKTVSDELIKKIITSAQRTPSWTNSQPWRVYVATGETLASIKSDHHERTQNKVKGNSDLAVIHRADWGQMMAENSRVWNTEISDYLGEAGLAAFSDLQMHLFNAPAVIYLTVERKVSPWMIYDMGAFSQSILLAASNEQVDTIPAYETAKYPDAIRKIVGIPDNEVIIGGIAMGYRSEGKINQFHAKRSPLDHFLTIKHKKRPRIN</sequence>
<evidence type="ECO:0000313" key="6">
    <source>
        <dbReference type="Proteomes" id="UP000002707"/>
    </source>
</evidence>
<protein>
    <submittedName>
        <fullName evidence="5">Nitroreductase (Oxidoreductase)</fullName>
    </submittedName>
</protein>
<gene>
    <name evidence="5" type="ordered locus">LCA_0871</name>
</gene>
<dbReference type="InterPro" id="IPR029479">
    <property type="entry name" value="Nitroreductase"/>
</dbReference>
<dbReference type="Proteomes" id="UP000002707">
    <property type="component" value="Chromosome"/>
</dbReference>
<dbReference type="SUPFAM" id="SSF55469">
    <property type="entry name" value="FMN-dependent nitroreductase-like"/>
    <property type="match status" value="1"/>
</dbReference>
<keyword evidence="2" id="KW-0288">FMN</keyword>
<accession>Q38XA9</accession>
<dbReference type="EMBL" id="CR936503">
    <property type="protein sequence ID" value="CAI55172.1"/>
    <property type="molecule type" value="Genomic_DNA"/>
</dbReference>
<name>Q38XA9_LATSS</name>
<dbReference type="Pfam" id="PF00881">
    <property type="entry name" value="Nitroreductase"/>
    <property type="match status" value="1"/>
</dbReference>
<dbReference type="RefSeq" id="WP_011374574.1">
    <property type="nucleotide sequence ID" value="NC_007576.1"/>
</dbReference>